<sequence>MSITRRRFLQGSLAAGAAATLPTPFYINRALAQQEPLRIYAWAGYFNDAMLADFTDKTGIPATFTPYGTNDELMNSLRASAGEGFDVIMPTVDRVPGYLDYDLIQPLDESRIHWDGALESAIQGSEVGGVVDGKRYFAPSDWGTEAITWHRRYADIDRANLSYADLWNPEHGQGVTVRGHSALVGIGLWLEREGRLPRPLLDSYASEEAMRANFDVILEEAIKHKAMLVQFWNTENEAQAAFRTNGAIIGQTWDSTAFRLQQEGDDIAYGAPKEGALAWMEGFVIPKNARNPDAVYELINWYYTPEAGAMFVEATGYNSTSRGATELLPEATRRFFTESYTEQDLENLWWWPIQEPWYVALRNEYQDRYLSA</sequence>
<proteinExistence type="predicted"/>
<dbReference type="EMBL" id="FNIV01000004">
    <property type="protein sequence ID" value="SDO17680.1"/>
    <property type="molecule type" value="Genomic_DNA"/>
</dbReference>
<reference evidence="6" key="1">
    <citation type="submission" date="2016-10" db="EMBL/GenBank/DDBJ databases">
        <authorList>
            <person name="Varghese N."/>
            <person name="Submissions S."/>
        </authorList>
    </citation>
    <scope>NUCLEOTIDE SEQUENCE [LARGE SCALE GENOMIC DNA]</scope>
    <source>
        <strain evidence="6">CGMCC 1.6444</strain>
    </source>
</reference>
<evidence type="ECO:0000256" key="4">
    <source>
        <dbReference type="ARBA" id="ARBA00022764"/>
    </source>
</evidence>
<dbReference type="OrthoDB" id="9769319at2"/>
<dbReference type="PRINTS" id="PR00909">
    <property type="entry name" value="SPERMDNBNDNG"/>
</dbReference>
<evidence type="ECO:0000313" key="5">
    <source>
        <dbReference type="EMBL" id="SDO17680.1"/>
    </source>
</evidence>
<dbReference type="AlphaFoldDB" id="A0A1H0HF08"/>
<evidence type="ECO:0000256" key="2">
    <source>
        <dbReference type="ARBA" id="ARBA00022448"/>
    </source>
</evidence>
<dbReference type="RefSeq" id="WP_023005748.1">
    <property type="nucleotide sequence ID" value="NZ_FNIV01000004.1"/>
</dbReference>
<dbReference type="GO" id="GO:0015846">
    <property type="term" value="P:polyamine transport"/>
    <property type="evidence" value="ECO:0007669"/>
    <property type="project" value="InterPro"/>
</dbReference>
<dbReference type="NCBIfam" id="TIGR01409">
    <property type="entry name" value="TAT_signal_seq"/>
    <property type="match status" value="1"/>
</dbReference>
<keyword evidence="2" id="KW-0813">Transport</keyword>
<accession>A0A1H0HF08</accession>
<dbReference type="Proteomes" id="UP000199075">
    <property type="component" value="Unassembled WGS sequence"/>
</dbReference>
<dbReference type="PANTHER" id="PTHR30222">
    <property type="entry name" value="SPERMIDINE/PUTRESCINE-BINDING PERIPLASMIC PROTEIN"/>
    <property type="match status" value="1"/>
</dbReference>
<evidence type="ECO:0000256" key="1">
    <source>
        <dbReference type="ARBA" id="ARBA00004418"/>
    </source>
</evidence>
<dbReference type="InterPro" id="IPR001188">
    <property type="entry name" value="Sperm_putr-bd"/>
</dbReference>
<dbReference type="InterPro" id="IPR006059">
    <property type="entry name" value="SBP"/>
</dbReference>
<dbReference type="STRING" id="419597.SAMN04487957_104144"/>
<gene>
    <name evidence="5" type="ORF">SAMN04487957_104144</name>
</gene>
<keyword evidence="3" id="KW-0732">Signal</keyword>
<protein>
    <submittedName>
        <fullName evidence="5">Spermidine/putrescine transport system substrate-binding protein</fullName>
    </submittedName>
</protein>
<dbReference type="InterPro" id="IPR019546">
    <property type="entry name" value="TAT_signal_bac_arc"/>
</dbReference>
<keyword evidence="4" id="KW-0574">Periplasm</keyword>
<evidence type="ECO:0000256" key="3">
    <source>
        <dbReference type="ARBA" id="ARBA00022729"/>
    </source>
</evidence>
<name>A0A1H0HF08_9GAMM</name>
<dbReference type="GO" id="GO:0042597">
    <property type="term" value="C:periplasmic space"/>
    <property type="evidence" value="ECO:0007669"/>
    <property type="project" value="UniProtKB-SubCell"/>
</dbReference>
<dbReference type="PROSITE" id="PS51318">
    <property type="entry name" value="TAT"/>
    <property type="match status" value="1"/>
</dbReference>
<comment type="subcellular location">
    <subcellularLocation>
        <location evidence="1">Periplasm</location>
    </subcellularLocation>
</comment>
<dbReference type="GO" id="GO:0019808">
    <property type="term" value="F:polyamine binding"/>
    <property type="evidence" value="ECO:0007669"/>
    <property type="project" value="InterPro"/>
</dbReference>
<dbReference type="SUPFAM" id="SSF53850">
    <property type="entry name" value="Periplasmic binding protein-like II"/>
    <property type="match status" value="1"/>
</dbReference>
<dbReference type="InterPro" id="IPR006311">
    <property type="entry name" value="TAT_signal"/>
</dbReference>
<dbReference type="PANTHER" id="PTHR30222:SF17">
    <property type="entry name" value="SPERMIDINE_PUTRESCINE-BINDING PERIPLASMIC PROTEIN"/>
    <property type="match status" value="1"/>
</dbReference>
<evidence type="ECO:0000313" key="6">
    <source>
        <dbReference type="Proteomes" id="UP000199075"/>
    </source>
</evidence>
<keyword evidence="6" id="KW-1185">Reference proteome</keyword>
<dbReference type="Pfam" id="PF13416">
    <property type="entry name" value="SBP_bac_8"/>
    <property type="match status" value="1"/>
</dbReference>
<organism evidence="5 6">
    <name type="scientific">Halomonas shengliensis</name>
    <dbReference type="NCBI Taxonomy" id="419597"/>
    <lineage>
        <taxon>Bacteria</taxon>
        <taxon>Pseudomonadati</taxon>
        <taxon>Pseudomonadota</taxon>
        <taxon>Gammaproteobacteria</taxon>
        <taxon>Oceanospirillales</taxon>
        <taxon>Halomonadaceae</taxon>
        <taxon>Halomonas</taxon>
    </lineage>
</organism>
<dbReference type="Gene3D" id="3.40.190.10">
    <property type="entry name" value="Periplasmic binding protein-like II"/>
    <property type="match status" value="2"/>
</dbReference>
<dbReference type="Pfam" id="PF10518">
    <property type="entry name" value="TAT_signal"/>
    <property type="match status" value="1"/>
</dbReference>